<evidence type="ECO:0000313" key="2">
    <source>
        <dbReference type="Proteomes" id="UP000093000"/>
    </source>
</evidence>
<name>A0A1C7MZZ0_9FUNG</name>
<dbReference type="Proteomes" id="UP000093000">
    <property type="component" value="Unassembled WGS sequence"/>
</dbReference>
<comment type="caution">
    <text evidence="1">The sequence shown here is derived from an EMBL/GenBank/DDBJ whole genome shotgun (WGS) entry which is preliminary data.</text>
</comment>
<proteinExistence type="predicted"/>
<evidence type="ECO:0000313" key="1">
    <source>
        <dbReference type="EMBL" id="OBZ82430.1"/>
    </source>
</evidence>
<dbReference type="EMBL" id="LUGH01000869">
    <property type="protein sequence ID" value="OBZ82430.1"/>
    <property type="molecule type" value="Genomic_DNA"/>
</dbReference>
<organism evidence="1 2">
    <name type="scientific">Choanephora cucurbitarum</name>
    <dbReference type="NCBI Taxonomy" id="101091"/>
    <lineage>
        <taxon>Eukaryota</taxon>
        <taxon>Fungi</taxon>
        <taxon>Fungi incertae sedis</taxon>
        <taxon>Mucoromycota</taxon>
        <taxon>Mucoromycotina</taxon>
        <taxon>Mucoromycetes</taxon>
        <taxon>Mucorales</taxon>
        <taxon>Mucorineae</taxon>
        <taxon>Choanephoraceae</taxon>
        <taxon>Choanephoroideae</taxon>
        <taxon>Choanephora</taxon>
    </lineage>
</organism>
<keyword evidence="2" id="KW-1185">Reference proteome</keyword>
<dbReference type="AlphaFoldDB" id="A0A1C7MZZ0"/>
<dbReference type="InParanoid" id="A0A1C7MZZ0"/>
<reference evidence="1 2" key="1">
    <citation type="submission" date="2016-03" db="EMBL/GenBank/DDBJ databases">
        <title>Choanephora cucurbitarum.</title>
        <authorList>
            <person name="Min B."/>
            <person name="Park H."/>
            <person name="Park J.-H."/>
            <person name="Shin H.-D."/>
            <person name="Choi I.-G."/>
        </authorList>
    </citation>
    <scope>NUCLEOTIDE SEQUENCE [LARGE SCALE GENOMIC DNA]</scope>
    <source>
        <strain evidence="1 2">KUS-F28377</strain>
    </source>
</reference>
<accession>A0A1C7MZZ0</accession>
<gene>
    <name evidence="1" type="ORF">A0J61_09521</name>
</gene>
<sequence>MLDNLSDLCNKKAFKDDVVVEEFKPCVSALVDFTGCTKYSENMNRINEISSKMIILFPEKKE</sequence>
<protein>
    <submittedName>
        <fullName evidence="1">Uncharacterized protein</fullName>
    </submittedName>
</protein>